<gene>
    <name evidence="7" type="ORF">OIH86_10820</name>
</gene>
<organism evidence="7 8">
    <name type="scientific">Metabacillus halosaccharovorans</name>
    <dbReference type="NCBI Taxonomy" id="930124"/>
    <lineage>
        <taxon>Bacteria</taxon>
        <taxon>Bacillati</taxon>
        <taxon>Bacillota</taxon>
        <taxon>Bacilli</taxon>
        <taxon>Bacillales</taxon>
        <taxon>Bacillaceae</taxon>
        <taxon>Metabacillus</taxon>
    </lineage>
</organism>
<dbReference type="PANTHER" id="PTHR22550">
    <property type="entry name" value="SPORE GERMINATION PROTEIN"/>
    <property type="match status" value="1"/>
</dbReference>
<evidence type="ECO:0000256" key="5">
    <source>
        <dbReference type="SAM" id="MobiDB-lite"/>
    </source>
</evidence>
<evidence type="ECO:0000256" key="2">
    <source>
        <dbReference type="ARBA" id="ARBA00005278"/>
    </source>
</evidence>
<proteinExistence type="inferred from homology"/>
<name>A0ABT3DGH1_9BACI</name>
<sequence>MSSFSSLFTRRKNKNRGRTSEKEIYDQEGIPKHYDRKLDRNLCSIQELFKQTTDYEEIHIKVGDLKGCVCYLGTTLNKSELNMQVLEPLREAFKQPETDAHRDLDYLREAFFPAVSYEYAETLHQLVWQMLNGYAVVMIDEHSKALALNIGGTDKRSISEPSTQTIIRGPKEGFIEDINTNIGLIRKKIKSPRLVFEDFRVGSDSNTKLSIGYMKGIVNEDILSEVKLRINKINASGILDTGNVEEFITDETFTFFPLIYNSERPDSISGNILEGKIAILLDGSPFVLIVPSVFTDFFQSTEDYYQPFFMTSFIRIIRYVSFMITLTFPSLYVAITTYHHELMPTPLLINIQSQREGVPFPAVIEILMMELTFEVLREAGVRMPRAVGQTLSIVGALVIGQAAVEAGLVSNVLVVIVAFSAIASFVSPIYNFSIAARLIRFILIIMAASLGLYGILLSLIVMVIHLVSLRTFGIPYLTPVAPFKLKDQSDVFVRVPIWGDRYRPSYLMTKAPVKNKDSSRPSSPDQNTGGKKEND</sequence>
<dbReference type="Pfam" id="PF03323">
    <property type="entry name" value="GerA"/>
    <property type="match status" value="1"/>
</dbReference>
<dbReference type="PIRSF" id="PIRSF005690">
    <property type="entry name" value="GerBA"/>
    <property type="match status" value="1"/>
</dbReference>
<comment type="subcellular location">
    <subcellularLocation>
        <location evidence="4">Cell membrane</location>
    </subcellularLocation>
    <subcellularLocation>
        <location evidence="1">Membrane</location>
        <topology evidence="1">Multi-pass membrane protein</topology>
    </subcellularLocation>
</comment>
<evidence type="ECO:0000256" key="3">
    <source>
        <dbReference type="ARBA" id="ARBA00023136"/>
    </source>
</evidence>
<keyword evidence="6" id="KW-0812">Transmembrane</keyword>
<comment type="caution">
    <text evidence="7">The sequence shown here is derived from an EMBL/GenBank/DDBJ whole genome shotgun (WGS) entry which is preliminary data.</text>
</comment>
<feature type="region of interest" description="Disordered" evidence="5">
    <location>
        <begin position="509"/>
        <end position="535"/>
    </location>
</feature>
<keyword evidence="3 4" id="KW-0472">Membrane</keyword>
<evidence type="ECO:0000256" key="6">
    <source>
        <dbReference type="SAM" id="Phobius"/>
    </source>
</evidence>
<feature type="transmembrane region" description="Helical" evidence="6">
    <location>
        <begin position="316"/>
        <end position="338"/>
    </location>
</feature>
<dbReference type="RefSeq" id="WP_264142794.1">
    <property type="nucleotide sequence ID" value="NZ_JAOYEY010000036.1"/>
</dbReference>
<accession>A0ABT3DGH1</accession>
<dbReference type="EMBL" id="JAOYEY010000036">
    <property type="protein sequence ID" value="MCV9886150.1"/>
    <property type="molecule type" value="Genomic_DNA"/>
</dbReference>
<dbReference type="PANTHER" id="PTHR22550:SF5">
    <property type="entry name" value="LEUCINE ZIPPER PROTEIN 4"/>
    <property type="match status" value="1"/>
</dbReference>
<evidence type="ECO:0000313" key="8">
    <source>
        <dbReference type="Proteomes" id="UP001526147"/>
    </source>
</evidence>
<feature type="transmembrane region" description="Helical" evidence="6">
    <location>
        <begin position="442"/>
        <end position="467"/>
    </location>
</feature>
<keyword evidence="6" id="KW-1133">Transmembrane helix</keyword>
<feature type="compositionally biased region" description="Polar residues" evidence="5">
    <location>
        <begin position="520"/>
        <end position="529"/>
    </location>
</feature>
<evidence type="ECO:0000256" key="4">
    <source>
        <dbReference type="PIRNR" id="PIRNR005690"/>
    </source>
</evidence>
<dbReference type="InterPro" id="IPR004995">
    <property type="entry name" value="Spore_Ger"/>
</dbReference>
<dbReference type="InterPro" id="IPR050768">
    <property type="entry name" value="UPF0353/GerABKA_families"/>
</dbReference>
<dbReference type="Proteomes" id="UP001526147">
    <property type="component" value="Unassembled WGS sequence"/>
</dbReference>
<feature type="region of interest" description="Disordered" evidence="5">
    <location>
        <begin position="1"/>
        <end position="22"/>
    </location>
</feature>
<comment type="similarity">
    <text evidence="2 4">Belongs to the GerABKA family.</text>
</comment>
<reference evidence="7 8" key="1">
    <citation type="submission" date="2022-10" db="EMBL/GenBank/DDBJ databases">
        <title>Draft genome assembly of moderately radiation resistant bacterium Metabacillus halosaccharovorans.</title>
        <authorList>
            <person name="Pal S."/>
            <person name="Gopinathan A."/>
        </authorList>
    </citation>
    <scope>NUCLEOTIDE SEQUENCE [LARGE SCALE GENOMIC DNA]</scope>
    <source>
        <strain evidence="7 8">VITHBRA001</strain>
    </source>
</reference>
<feature type="transmembrane region" description="Helical" evidence="6">
    <location>
        <begin position="408"/>
        <end position="430"/>
    </location>
</feature>
<keyword evidence="8" id="KW-1185">Reference proteome</keyword>
<evidence type="ECO:0000256" key="1">
    <source>
        <dbReference type="ARBA" id="ARBA00004141"/>
    </source>
</evidence>
<evidence type="ECO:0000313" key="7">
    <source>
        <dbReference type="EMBL" id="MCV9886150.1"/>
    </source>
</evidence>
<protein>
    <submittedName>
        <fullName evidence="7">Spore germination protein</fullName>
    </submittedName>
</protein>
<feature type="transmembrane region" description="Helical" evidence="6">
    <location>
        <begin position="383"/>
        <end position="402"/>
    </location>
</feature>